<keyword evidence="10" id="KW-1133">Transmembrane helix</keyword>
<evidence type="ECO:0000256" key="16">
    <source>
        <dbReference type="SAM" id="MobiDB-lite"/>
    </source>
</evidence>
<evidence type="ECO:0000256" key="3">
    <source>
        <dbReference type="ARBA" id="ARBA00022475"/>
    </source>
</evidence>
<dbReference type="OrthoDB" id="4062651at2759"/>
<keyword evidence="6" id="KW-0812">Transmembrane</keyword>
<evidence type="ECO:0000256" key="10">
    <source>
        <dbReference type="ARBA" id="ARBA00022989"/>
    </source>
</evidence>
<evidence type="ECO:0000256" key="6">
    <source>
        <dbReference type="ARBA" id="ARBA00022692"/>
    </source>
</evidence>
<dbReference type="PROSITE" id="PS50011">
    <property type="entry name" value="PROTEIN_KINASE_DOM"/>
    <property type="match status" value="1"/>
</dbReference>
<organism evidence="18 19">
    <name type="scientific">Corchorus olitorius</name>
    <dbReference type="NCBI Taxonomy" id="93759"/>
    <lineage>
        <taxon>Eukaryota</taxon>
        <taxon>Viridiplantae</taxon>
        <taxon>Streptophyta</taxon>
        <taxon>Embryophyta</taxon>
        <taxon>Tracheophyta</taxon>
        <taxon>Spermatophyta</taxon>
        <taxon>Magnoliopsida</taxon>
        <taxon>eudicotyledons</taxon>
        <taxon>Gunneridae</taxon>
        <taxon>Pentapetalae</taxon>
        <taxon>rosids</taxon>
        <taxon>malvids</taxon>
        <taxon>Malvales</taxon>
        <taxon>Malvaceae</taxon>
        <taxon>Grewioideae</taxon>
        <taxon>Apeibeae</taxon>
        <taxon>Corchorus</taxon>
    </lineage>
</organism>
<dbReference type="PROSITE" id="PS00108">
    <property type="entry name" value="PROTEIN_KINASE_ST"/>
    <property type="match status" value="1"/>
</dbReference>
<evidence type="ECO:0000256" key="15">
    <source>
        <dbReference type="RuleBase" id="RU000304"/>
    </source>
</evidence>
<feature type="region of interest" description="Disordered" evidence="16">
    <location>
        <begin position="354"/>
        <end position="389"/>
    </location>
</feature>
<keyword evidence="11" id="KW-0472">Membrane</keyword>
<evidence type="ECO:0000256" key="1">
    <source>
        <dbReference type="ARBA" id="ARBA00004162"/>
    </source>
</evidence>
<dbReference type="FunFam" id="1.10.510.10:FF:000783">
    <property type="entry name" value="Proline-rich receptor-like protein kinase PERK4"/>
    <property type="match status" value="1"/>
</dbReference>
<keyword evidence="3" id="KW-1003">Cell membrane</keyword>
<keyword evidence="8" id="KW-0418">Kinase</keyword>
<feature type="compositionally biased region" description="Low complexity" evidence="16">
    <location>
        <begin position="371"/>
        <end position="380"/>
    </location>
</feature>
<keyword evidence="9 14" id="KW-0067">ATP-binding</keyword>
<dbReference type="SUPFAM" id="SSF56112">
    <property type="entry name" value="Protein kinase-like (PK-like)"/>
    <property type="match status" value="1"/>
</dbReference>
<dbReference type="InterPro" id="IPR047117">
    <property type="entry name" value="PERK1-13-like"/>
</dbReference>
<comment type="caution">
    <text evidence="18">The sequence shown here is derived from an EMBL/GenBank/DDBJ whole genome shotgun (WGS) entry which is preliminary data.</text>
</comment>
<comment type="catalytic activity">
    <reaction evidence="13">
        <text>L-seryl-[protein] + ATP = O-phospho-L-seryl-[protein] + ADP + H(+)</text>
        <dbReference type="Rhea" id="RHEA:17989"/>
        <dbReference type="Rhea" id="RHEA-COMP:9863"/>
        <dbReference type="Rhea" id="RHEA-COMP:11604"/>
        <dbReference type="ChEBI" id="CHEBI:15378"/>
        <dbReference type="ChEBI" id="CHEBI:29999"/>
        <dbReference type="ChEBI" id="CHEBI:30616"/>
        <dbReference type="ChEBI" id="CHEBI:83421"/>
        <dbReference type="ChEBI" id="CHEBI:456216"/>
        <dbReference type="EC" id="2.7.11.1"/>
    </reaction>
</comment>
<dbReference type="AlphaFoldDB" id="A0A1R3HZG8"/>
<proteinExistence type="inferred from homology"/>
<feature type="compositionally biased region" description="Polar residues" evidence="16">
    <location>
        <begin position="359"/>
        <end position="370"/>
    </location>
</feature>
<sequence length="389" mass="42553">MSPIEEQKSMKNGYRANNDHLVINLPPPPGGNGGRGGWPQAMLSPQGQRPPVEMSPTYSVQNSSPSIPPSYPSPMGLSQGTFSYEELAIATHGFSQANVLGQGGFGFVHKGILPNSKEIAVKSLKSAEVSMDWPTRLKIALGAAKGLAYLHEDCSPRIIHRDIKSANILLDFNFEAQVADFGLAKLTQDNNTHVSTRVMGTFGYLAPEYASSGKLTEKSDVYSFGVVLLELITGRRPLDLNSDMDESLVDWARPLCASATEGGDFTQLVDPRLENNYDHEEMARIVACAGACIRHSARRRPKMRQIVRALEDDVPLDDLKDVVKPGKSSRSMNYSYDYDADMARFRKLALESHGDASSDFGNTSEYGLNPSSSSSDESSSYEIPSRRKP</sequence>
<dbReference type="GO" id="GO:0005524">
    <property type="term" value="F:ATP binding"/>
    <property type="evidence" value="ECO:0007669"/>
    <property type="project" value="UniProtKB-UniRule"/>
</dbReference>
<feature type="region of interest" description="Disordered" evidence="16">
    <location>
        <begin position="24"/>
        <end position="67"/>
    </location>
</feature>
<evidence type="ECO:0000256" key="14">
    <source>
        <dbReference type="PROSITE-ProRule" id="PRU10141"/>
    </source>
</evidence>
<name>A0A1R3HZG8_9ROSI</name>
<dbReference type="EC" id="2.7.11.1" evidence="2"/>
<reference evidence="19" key="1">
    <citation type="submission" date="2013-09" db="EMBL/GenBank/DDBJ databases">
        <title>Corchorus olitorius genome sequencing.</title>
        <authorList>
            <person name="Alam M."/>
            <person name="Haque M.S."/>
            <person name="Islam M.S."/>
            <person name="Emdad E.M."/>
            <person name="Islam M.M."/>
            <person name="Ahmed B."/>
            <person name="Halim A."/>
            <person name="Hossen Q.M.M."/>
            <person name="Hossain M.Z."/>
            <person name="Ahmed R."/>
            <person name="Khan M.M."/>
            <person name="Islam R."/>
            <person name="Rashid M.M."/>
            <person name="Khan S.A."/>
            <person name="Rahman M.S."/>
            <person name="Alam M."/>
            <person name="Yahiya A.S."/>
            <person name="Khan M.S."/>
            <person name="Azam M.S."/>
            <person name="Haque T."/>
            <person name="Lashkar M.Z.H."/>
            <person name="Akhand A.I."/>
            <person name="Morshed G."/>
            <person name="Roy S."/>
            <person name="Uddin K.S."/>
            <person name="Rabeya T."/>
            <person name="Hossain A.S."/>
            <person name="Chowdhury A."/>
            <person name="Snigdha A.R."/>
            <person name="Mortoza M.S."/>
            <person name="Matin S.A."/>
            <person name="Hoque S.M.E."/>
            <person name="Islam M.K."/>
            <person name="Roy D.K."/>
            <person name="Haider R."/>
            <person name="Moosa M.M."/>
            <person name="Elias S.M."/>
            <person name="Hasan A.M."/>
            <person name="Jahan S."/>
            <person name="Shafiuddin M."/>
            <person name="Mahmood N."/>
            <person name="Shommy N.S."/>
        </authorList>
    </citation>
    <scope>NUCLEOTIDE SEQUENCE [LARGE SCALE GENOMIC DNA]</scope>
    <source>
        <strain evidence="19">cv. O-4</strain>
    </source>
</reference>
<dbReference type="InterPro" id="IPR008271">
    <property type="entry name" value="Ser/Thr_kinase_AS"/>
</dbReference>
<keyword evidence="19" id="KW-1185">Reference proteome</keyword>
<evidence type="ECO:0000256" key="4">
    <source>
        <dbReference type="ARBA" id="ARBA00022527"/>
    </source>
</evidence>
<dbReference type="PANTHER" id="PTHR47982">
    <property type="entry name" value="PROLINE-RICH RECEPTOR-LIKE PROTEIN KINASE PERK4"/>
    <property type="match status" value="1"/>
</dbReference>
<dbReference type="Gene3D" id="1.10.510.10">
    <property type="entry name" value="Transferase(Phosphotransferase) domain 1"/>
    <property type="match status" value="1"/>
</dbReference>
<evidence type="ECO:0000256" key="2">
    <source>
        <dbReference type="ARBA" id="ARBA00012513"/>
    </source>
</evidence>
<dbReference type="InterPro" id="IPR001245">
    <property type="entry name" value="Ser-Thr/Tyr_kinase_cat_dom"/>
</dbReference>
<dbReference type="InterPro" id="IPR000719">
    <property type="entry name" value="Prot_kinase_dom"/>
</dbReference>
<accession>A0A1R3HZG8</accession>
<comment type="similarity">
    <text evidence="15">Belongs to the protein kinase superfamily.</text>
</comment>
<evidence type="ECO:0000256" key="11">
    <source>
        <dbReference type="ARBA" id="ARBA00023136"/>
    </source>
</evidence>
<evidence type="ECO:0000256" key="12">
    <source>
        <dbReference type="ARBA" id="ARBA00047899"/>
    </source>
</evidence>
<evidence type="ECO:0000256" key="13">
    <source>
        <dbReference type="ARBA" id="ARBA00048679"/>
    </source>
</evidence>
<comment type="subcellular location">
    <subcellularLocation>
        <location evidence="1">Cell membrane</location>
        <topology evidence="1">Single-pass membrane protein</topology>
    </subcellularLocation>
</comment>
<dbReference type="EMBL" id="AWUE01019186">
    <property type="protein sequence ID" value="OMO75716.1"/>
    <property type="molecule type" value="Genomic_DNA"/>
</dbReference>
<dbReference type="GO" id="GO:0004674">
    <property type="term" value="F:protein serine/threonine kinase activity"/>
    <property type="evidence" value="ECO:0007669"/>
    <property type="project" value="UniProtKB-KW"/>
</dbReference>
<dbReference type="InterPro" id="IPR017441">
    <property type="entry name" value="Protein_kinase_ATP_BS"/>
</dbReference>
<evidence type="ECO:0000256" key="9">
    <source>
        <dbReference type="ARBA" id="ARBA00022840"/>
    </source>
</evidence>
<dbReference type="PANTHER" id="PTHR47982:SF59">
    <property type="entry name" value="NON-SPECIFIC SERINE_THREONINE PROTEIN KINASE"/>
    <property type="match status" value="1"/>
</dbReference>
<keyword evidence="7 14" id="KW-0547">Nucleotide-binding</keyword>
<keyword evidence="4 15" id="KW-0723">Serine/threonine-protein kinase</keyword>
<comment type="catalytic activity">
    <reaction evidence="12">
        <text>L-threonyl-[protein] + ATP = O-phospho-L-threonyl-[protein] + ADP + H(+)</text>
        <dbReference type="Rhea" id="RHEA:46608"/>
        <dbReference type="Rhea" id="RHEA-COMP:11060"/>
        <dbReference type="Rhea" id="RHEA-COMP:11605"/>
        <dbReference type="ChEBI" id="CHEBI:15378"/>
        <dbReference type="ChEBI" id="CHEBI:30013"/>
        <dbReference type="ChEBI" id="CHEBI:30616"/>
        <dbReference type="ChEBI" id="CHEBI:61977"/>
        <dbReference type="ChEBI" id="CHEBI:456216"/>
        <dbReference type="EC" id="2.7.11.1"/>
    </reaction>
</comment>
<protein>
    <recommendedName>
        <fullName evidence="2">non-specific serine/threonine protein kinase</fullName>
        <ecNumber evidence="2">2.7.11.1</ecNumber>
    </recommendedName>
</protein>
<evidence type="ECO:0000256" key="8">
    <source>
        <dbReference type="ARBA" id="ARBA00022777"/>
    </source>
</evidence>
<evidence type="ECO:0000259" key="17">
    <source>
        <dbReference type="PROSITE" id="PS50011"/>
    </source>
</evidence>
<feature type="domain" description="Protein kinase" evidence="17">
    <location>
        <begin position="1"/>
        <end position="316"/>
    </location>
</feature>
<dbReference type="STRING" id="93759.A0A1R3HZG8"/>
<dbReference type="GO" id="GO:0005886">
    <property type="term" value="C:plasma membrane"/>
    <property type="evidence" value="ECO:0007669"/>
    <property type="project" value="UniProtKB-SubCell"/>
</dbReference>
<dbReference type="Proteomes" id="UP000187203">
    <property type="component" value="Unassembled WGS sequence"/>
</dbReference>
<evidence type="ECO:0000313" key="18">
    <source>
        <dbReference type="EMBL" id="OMO75716.1"/>
    </source>
</evidence>
<dbReference type="PROSITE" id="PS00107">
    <property type="entry name" value="PROTEIN_KINASE_ATP"/>
    <property type="match status" value="1"/>
</dbReference>
<evidence type="ECO:0000313" key="19">
    <source>
        <dbReference type="Proteomes" id="UP000187203"/>
    </source>
</evidence>
<keyword evidence="5" id="KW-0808">Transferase</keyword>
<evidence type="ECO:0000256" key="7">
    <source>
        <dbReference type="ARBA" id="ARBA00022741"/>
    </source>
</evidence>
<dbReference type="SMART" id="SM00220">
    <property type="entry name" value="S_TKc"/>
    <property type="match status" value="1"/>
</dbReference>
<feature type="binding site" evidence="14">
    <location>
        <position position="122"/>
    </location>
    <ligand>
        <name>ATP</name>
        <dbReference type="ChEBI" id="CHEBI:30616"/>
    </ligand>
</feature>
<evidence type="ECO:0000256" key="5">
    <source>
        <dbReference type="ARBA" id="ARBA00022679"/>
    </source>
</evidence>
<dbReference type="InterPro" id="IPR011009">
    <property type="entry name" value="Kinase-like_dom_sf"/>
</dbReference>
<gene>
    <name evidence="18" type="ORF">COLO4_25919</name>
</gene>
<dbReference type="Pfam" id="PF07714">
    <property type="entry name" value="PK_Tyr_Ser-Thr"/>
    <property type="match status" value="1"/>
</dbReference>